<name>A0A1M6UJT4_9RHOB</name>
<organism evidence="1 2">
    <name type="scientific">Shimia gijangensis</name>
    <dbReference type="NCBI Taxonomy" id="1470563"/>
    <lineage>
        <taxon>Bacteria</taxon>
        <taxon>Pseudomonadati</taxon>
        <taxon>Pseudomonadota</taxon>
        <taxon>Alphaproteobacteria</taxon>
        <taxon>Rhodobacterales</taxon>
        <taxon>Roseobacteraceae</taxon>
    </lineage>
</organism>
<reference evidence="2" key="1">
    <citation type="submission" date="2016-11" db="EMBL/GenBank/DDBJ databases">
        <authorList>
            <person name="Varghese N."/>
            <person name="Submissions S."/>
        </authorList>
    </citation>
    <scope>NUCLEOTIDE SEQUENCE [LARGE SCALE GENOMIC DNA]</scope>
    <source>
        <strain evidence="2">DSM 100564</strain>
    </source>
</reference>
<dbReference type="Proteomes" id="UP000183982">
    <property type="component" value="Unassembled WGS sequence"/>
</dbReference>
<accession>A0A1M6UJT4</accession>
<dbReference type="OrthoDB" id="546653at2"/>
<evidence type="ECO:0000313" key="1">
    <source>
        <dbReference type="EMBL" id="SHK69403.1"/>
    </source>
</evidence>
<dbReference type="AlphaFoldDB" id="A0A1M6UJT4"/>
<keyword evidence="2" id="KW-1185">Reference proteome</keyword>
<dbReference type="EMBL" id="FQZQ01000074">
    <property type="protein sequence ID" value="SHK69403.1"/>
    <property type="molecule type" value="Genomic_DNA"/>
</dbReference>
<gene>
    <name evidence="1" type="ORF">SAMN05444000_1753</name>
</gene>
<evidence type="ECO:0000313" key="2">
    <source>
        <dbReference type="Proteomes" id="UP000183982"/>
    </source>
</evidence>
<sequence>MSKTTRVRGFAQWSPQEKTLIVLEQINEVLDEYREHLPMTIRQVFYRLVGRYGYGKTENAYEGLCEKLNRARRSGLICFSAIRDDGVSLYRPKCWSGVEDVMRSVSAVADSYTLDRQTGQPVRLWVMCEAGGMAPMLAKIAEPYGVPVMSSGGFDSLTAKHNFSQEVSEYGRAEILHIGDHDPSGVHLFSALADDIQQCLTSAPMGPIRVI</sequence>
<protein>
    <submittedName>
        <fullName evidence="1">Uncharacterized protein</fullName>
    </submittedName>
</protein>
<proteinExistence type="predicted"/>
<dbReference type="RefSeq" id="WP_073257455.1">
    <property type="nucleotide sequence ID" value="NZ_FQZQ01000074.1"/>
</dbReference>